<dbReference type="RefSeq" id="WP_193863120.1">
    <property type="nucleotide sequence ID" value="NZ_JADDUM010000197.1"/>
</dbReference>
<evidence type="ECO:0000259" key="2">
    <source>
        <dbReference type="Pfam" id="PF20178"/>
    </source>
</evidence>
<feature type="domain" description="Dermonecrotic toxin N-terminal" evidence="2">
    <location>
        <begin position="72"/>
        <end position="371"/>
    </location>
</feature>
<sequence length="800" mass="87553">MLPPIAFSHLPSTLTAQQAGLSPAVTQSSGERLIHPLVHSVSHPAAKKTLTVRPPTTSLEVERYIKETAPSMLTPAQKTSSILAAAIKREWQLDVEPDTARIATFNYNLDRPKPHDGRMLNSMTLTEAALRNVRSMNTQDERAPRHDELTTLINIGRYTSPLVDASAELEDFLRSQDAHEYVLKSAHADTGNTPPAADRLPFTPQAFRDLVWRTELSAPYKSYLDTFWPAHQETYTQLSKLSFGASAQIQQQEGSLSNYEVTLAMRAAGLGSHTRLEDMTVAGVKAPYVKDPNVETGLLSISGAQSTDLIYVTDKQPRMNAKGKRIHHTLLYIPGNSSPIHRFDSVSQMKTWLADQAADPGKRAVLATHFKKNDQDDKTFSDGVKQSLTGLGGWTQAQRPNAWGFTSLNAWDPQTYITTHPVDGDPFQVMSERQKNRAYADADHDIVTDRDVTKKRIVSVVEAAGAAALMLTPLAMVMPEVALAMDATYLAAGVAEMAVGIDDAAHGKSTGTDRIVFGLLNAAPTLVHGAAKLPGVVAGLEGERALVSVPSTASPPVEFKEIAFSGEQVPDHQVIELAGDERPNGGVKRTRLDEAQTEGTEDIKRSKPADEVRDLKKINDLIFTFVDTYNGAERLNIVAHGALGDSGTADLVLGEERLGSDDLLQMLWDNNVPTDEYANIRLLMCNSGTGGEESFAAQFQRDVGVPVKAYGSKVNVEFNLDELAALFDPARGKNKLTQFEGVLPASRRHRVTKIKPEPEPSATNERTEDPYKDFSYKPMHFPDRAENPKPDVMQPSMPTL</sequence>
<name>A0ABR9SY09_9PSED</name>
<comment type="caution">
    <text evidence="3">The sequence shown here is derived from an EMBL/GenBank/DDBJ whole genome shotgun (WGS) entry which is preliminary data.</text>
</comment>
<proteinExistence type="predicted"/>
<evidence type="ECO:0000313" key="3">
    <source>
        <dbReference type="EMBL" id="MBE8593536.1"/>
    </source>
</evidence>
<gene>
    <name evidence="3" type="ORF">IQK56_22920</name>
</gene>
<feature type="compositionally biased region" description="Basic and acidic residues" evidence="1">
    <location>
        <begin position="765"/>
        <end position="789"/>
    </location>
</feature>
<reference evidence="3 4" key="1">
    <citation type="submission" date="2020-10" db="EMBL/GenBank/DDBJ databases">
        <title>The draft genomes of Cyclamen pathogen Pseudomonas sp.</title>
        <authorList>
            <person name="Fujikawa T."/>
            <person name="Sawada H."/>
        </authorList>
    </citation>
    <scope>NUCLEOTIDE SEQUENCE [LARGE SCALE GENOMIC DNA]</scope>
    <source>
        <strain evidence="3 4">MAFF 301449</strain>
    </source>
</reference>
<dbReference type="InterPro" id="IPR046673">
    <property type="entry name" value="ToxA_N"/>
</dbReference>
<keyword evidence="4" id="KW-1185">Reference proteome</keyword>
<organism evidence="3 4">
    <name type="scientific">Pseudomonas cyclaminis</name>
    <dbReference type="NCBI Taxonomy" id="2781239"/>
    <lineage>
        <taxon>Bacteria</taxon>
        <taxon>Pseudomonadati</taxon>
        <taxon>Pseudomonadota</taxon>
        <taxon>Gammaproteobacteria</taxon>
        <taxon>Pseudomonadales</taxon>
        <taxon>Pseudomonadaceae</taxon>
        <taxon>Pseudomonas</taxon>
    </lineage>
</organism>
<feature type="region of interest" description="Disordered" evidence="1">
    <location>
        <begin position="747"/>
        <end position="800"/>
    </location>
</feature>
<dbReference type="Proteomes" id="UP000613075">
    <property type="component" value="Unassembled WGS sequence"/>
</dbReference>
<evidence type="ECO:0000256" key="1">
    <source>
        <dbReference type="SAM" id="MobiDB-lite"/>
    </source>
</evidence>
<dbReference type="EMBL" id="JADDUM010000197">
    <property type="protein sequence ID" value="MBE8593536.1"/>
    <property type="molecule type" value="Genomic_DNA"/>
</dbReference>
<protein>
    <recommendedName>
        <fullName evidence="2">Dermonecrotic toxin N-terminal domain-containing protein</fullName>
    </recommendedName>
</protein>
<evidence type="ECO:0000313" key="4">
    <source>
        <dbReference type="Proteomes" id="UP000613075"/>
    </source>
</evidence>
<dbReference type="Pfam" id="PF20178">
    <property type="entry name" value="ToxA_N"/>
    <property type="match status" value="1"/>
</dbReference>
<accession>A0ABR9SY09</accession>